<dbReference type="FunFam" id="3.10.20.90:FF:000002">
    <property type="entry name" value="Erythrocyte protein band 4.1-like 3"/>
    <property type="match status" value="1"/>
</dbReference>
<keyword evidence="10" id="KW-0009">Actin-binding</keyword>
<dbReference type="PROSITE" id="PS00661">
    <property type="entry name" value="FERM_2"/>
    <property type="match status" value="1"/>
</dbReference>
<evidence type="ECO:0000256" key="17">
    <source>
        <dbReference type="SAM" id="MobiDB-lite"/>
    </source>
</evidence>
<dbReference type="InterPro" id="IPR014847">
    <property type="entry name" value="FA"/>
</dbReference>
<keyword evidence="5" id="KW-0963">Cytoplasm</keyword>
<evidence type="ECO:0000256" key="14">
    <source>
        <dbReference type="ARBA" id="ARBA00023658"/>
    </source>
</evidence>
<evidence type="ECO:0000256" key="5">
    <source>
        <dbReference type="ARBA" id="ARBA00022490"/>
    </source>
</evidence>
<evidence type="ECO:0000256" key="13">
    <source>
        <dbReference type="ARBA" id="ARBA00023306"/>
    </source>
</evidence>
<dbReference type="PRINTS" id="PR00935">
    <property type="entry name" value="BAND41"/>
</dbReference>
<dbReference type="PRINTS" id="PR00661">
    <property type="entry name" value="ERMFAMILY"/>
</dbReference>
<dbReference type="GO" id="GO:0003779">
    <property type="term" value="F:actin binding"/>
    <property type="evidence" value="ECO:0007669"/>
    <property type="project" value="UniProtKB-KW"/>
</dbReference>
<dbReference type="SMART" id="SM00295">
    <property type="entry name" value="B41"/>
    <property type="match status" value="1"/>
</dbReference>
<evidence type="ECO:0000256" key="1">
    <source>
        <dbReference type="ARBA" id="ARBA00004123"/>
    </source>
</evidence>
<feature type="region of interest" description="Disordered" evidence="17">
    <location>
        <begin position="1"/>
        <end position="207"/>
    </location>
</feature>
<dbReference type="InterPro" id="IPR014352">
    <property type="entry name" value="FERM/acyl-CoA-bd_prot_sf"/>
</dbReference>
<evidence type="ECO:0000256" key="8">
    <source>
        <dbReference type="ARBA" id="ARBA00022776"/>
    </source>
</evidence>
<organism evidence="19 20">
    <name type="scientific">Gopherus agassizii</name>
    <name type="common">Agassiz's desert tortoise</name>
    <dbReference type="NCBI Taxonomy" id="38772"/>
    <lineage>
        <taxon>Eukaryota</taxon>
        <taxon>Metazoa</taxon>
        <taxon>Chordata</taxon>
        <taxon>Craniata</taxon>
        <taxon>Vertebrata</taxon>
        <taxon>Euteleostomi</taxon>
        <taxon>Archelosauria</taxon>
        <taxon>Testudinata</taxon>
        <taxon>Testudines</taxon>
        <taxon>Cryptodira</taxon>
        <taxon>Durocryptodira</taxon>
        <taxon>Testudinoidea</taxon>
        <taxon>Testudinidae</taxon>
        <taxon>Gopherus</taxon>
    </lineage>
</organism>
<dbReference type="FunFam" id="1.20.80.10:FF:000001">
    <property type="entry name" value="Erythrocyte membrane protein band 4.1"/>
    <property type="match status" value="1"/>
</dbReference>
<dbReference type="Pfam" id="PF04382">
    <property type="entry name" value="SAB"/>
    <property type="match status" value="1"/>
</dbReference>
<dbReference type="GO" id="GO:0005516">
    <property type="term" value="F:calmodulin binding"/>
    <property type="evidence" value="ECO:0007669"/>
    <property type="project" value="UniProtKB-KW"/>
</dbReference>
<keyword evidence="9" id="KW-0112">Calmodulin-binding</keyword>
<evidence type="ECO:0000256" key="2">
    <source>
        <dbReference type="ARBA" id="ARBA00004245"/>
    </source>
</evidence>
<keyword evidence="11" id="KW-0206">Cytoskeleton</keyword>
<dbReference type="InterPro" id="IPR011993">
    <property type="entry name" value="PH-like_dom_sf"/>
</dbReference>
<dbReference type="InterPro" id="IPR018979">
    <property type="entry name" value="FERM_N"/>
</dbReference>
<name>A0A452J5N5_9SAUR</name>
<evidence type="ECO:0000256" key="11">
    <source>
        <dbReference type="ARBA" id="ARBA00023212"/>
    </source>
</evidence>
<dbReference type="FunFam" id="2.30.29.30:FF:000001">
    <property type="entry name" value="Erythrocyte membrane protein band 4.1"/>
    <property type="match status" value="1"/>
</dbReference>
<comment type="subcellular location">
    <subcellularLocation>
        <location evidence="3">Cytoplasm</location>
        <location evidence="3">Cell cortex</location>
    </subcellularLocation>
    <subcellularLocation>
        <location evidence="2">Cytoplasm</location>
        <location evidence="2">Cytoskeleton</location>
    </subcellularLocation>
    <subcellularLocation>
        <location evidence="1">Nucleus</location>
    </subcellularLocation>
</comment>
<dbReference type="PANTHER" id="PTHR23280">
    <property type="entry name" value="4.1 G PROTEIN"/>
    <property type="match status" value="1"/>
</dbReference>
<dbReference type="Ensembl" id="ENSGAGT00000040386.1">
    <property type="protein sequence ID" value="ENSGAGP00000035667.1"/>
    <property type="gene ID" value="ENSGAGG00000025310.1"/>
</dbReference>
<dbReference type="GO" id="GO:0005198">
    <property type="term" value="F:structural molecule activity"/>
    <property type="evidence" value="ECO:0007669"/>
    <property type="project" value="InterPro"/>
</dbReference>
<dbReference type="PROSITE" id="PS50057">
    <property type="entry name" value="FERM_3"/>
    <property type="match status" value="1"/>
</dbReference>
<evidence type="ECO:0000313" key="20">
    <source>
        <dbReference type="Proteomes" id="UP000291020"/>
    </source>
</evidence>
<evidence type="ECO:0000256" key="10">
    <source>
        <dbReference type="ARBA" id="ARBA00023203"/>
    </source>
</evidence>
<dbReference type="Pfam" id="PF00373">
    <property type="entry name" value="FERM_M"/>
    <property type="match status" value="1"/>
</dbReference>
<dbReference type="InterPro" id="IPR019747">
    <property type="entry name" value="FERM_CS"/>
</dbReference>
<keyword evidence="8" id="KW-0498">Mitosis</keyword>
<dbReference type="Pfam" id="PF09379">
    <property type="entry name" value="FERM_N"/>
    <property type="match status" value="1"/>
</dbReference>
<dbReference type="PANTHER" id="PTHR23280:SF12">
    <property type="entry name" value="PROTEIN 4.1"/>
    <property type="match status" value="1"/>
</dbReference>
<evidence type="ECO:0000256" key="4">
    <source>
        <dbReference type="ARBA" id="ARBA00022448"/>
    </source>
</evidence>
<dbReference type="GO" id="GO:0005886">
    <property type="term" value="C:plasma membrane"/>
    <property type="evidence" value="ECO:0007669"/>
    <property type="project" value="TreeGrafter"/>
</dbReference>
<feature type="compositionally biased region" description="Polar residues" evidence="17">
    <location>
        <begin position="36"/>
        <end position="59"/>
    </location>
</feature>
<dbReference type="CDD" id="cd13184">
    <property type="entry name" value="FERM_C_4_1_family"/>
    <property type="match status" value="1"/>
</dbReference>
<evidence type="ECO:0000256" key="16">
    <source>
        <dbReference type="ARBA" id="ARBA00032586"/>
    </source>
</evidence>
<dbReference type="SUPFAM" id="SSF50729">
    <property type="entry name" value="PH domain-like"/>
    <property type="match status" value="1"/>
</dbReference>
<reference evidence="19" key="2">
    <citation type="submission" date="2025-08" db="UniProtKB">
        <authorList>
            <consortium name="Ensembl"/>
        </authorList>
    </citation>
    <scope>IDENTIFICATION</scope>
</reference>
<reference evidence="19" key="3">
    <citation type="submission" date="2025-09" db="UniProtKB">
        <authorList>
            <consortium name="Ensembl"/>
        </authorList>
    </citation>
    <scope>IDENTIFICATION</scope>
</reference>
<reference evidence="20" key="1">
    <citation type="journal article" date="2017" name="PLoS ONE">
        <title>The Agassiz's desert tortoise genome provides a resource for the conservation of a threatened species.</title>
        <authorList>
            <person name="Tollis M."/>
            <person name="DeNardo D.F."/>
            <person name="Cornelius J.A."/>
            <person name="Dolby G.A."/>
            <person name="Edwards T."/>
            <person name="Henen B.T."/>
            <person name="Karl A.E."/>
            <person name="Murphy R.W."/>
            <person name="Kusumi K."/>
        </authorList>
    </citation>
    <scope>NUCLEOTIDE SEQUENCE [LARGE SCALE GENOMIC DNA]</scope>
</reference>
<evidence type="ECO:0000256" key="3">
    <source>
        <dbReference type="ARBA" id="ARBA00004544"/>
    </source>
</evidence>
<dbReference type="InterPro" id="IPR019748">
    <property type="entry name" value="FERM_central"/>
</dbReference>
<dbReference type="InterPro" id="IPR008379">
    <property type="entry name" value="Band_4.1_C"/>
</dbReference>
<evidence type="ECO:0000256" key="9">
    <source>
        <dbReference type="ARBA" id="ARBA00022860"/>
    </source>
</evidence>
<dbReference type="InterPro" id="IPR000299">
    <property type="entry name" value="FERM_domain"/>
</dbReference>
<dbReference type="CDD" id="cd14473">
    <property type="entry name" value="FERM_B-lobe"/>
    <property type="match status" value="1"/>
</dbReference>
<dbReference type="AlphaFoldDB" id="A0A452J5N5"/>
<dbReference type="InterPro" id="IPR000798">
    <property type="entry name" value="Ez/rad/moesin-like"/>
</dbReference>
<evidence type="ECO:0000259" key="18">
    <source>
        <dbReference type="PROSITE" id="PS50057"/>
    </source>
</evidence>
<evidence type="ECO:0000256" key="7">
    <source>
        <dbReference type="ARBA" id="ARBA00022618"/>
    </source>
</evidence>
<feature type="compositionally biased region" description="Polar residues" evidence="17">
    <location>
        <begin position="148"/>
        <end position="157"/>
    </location>
</feature>
<evidence type="ECO:0000256" key="15">
    <source>
        <dbReference type="ARBA" id="ARBA00030419"/>
    </source>
</evidence>
<dbReference type="PIRSF" id="PIRSF002304">
    <property type="entry name" value="Membrane_skeletal_4_1"/>
    <property type="match status" value="1"/>
</dbReference>
<dbReference type="GO" id="GO:0005856">
    <property type="term" value="C:cytoskeleton"/>
    <property type="evidence" value="ECO:0007669"/>
    <property type="project" value="UniProtKB-SubCell"/>
</dbReference>
<dbReference type="Proteomes" id="UP000291020">
    <property type="component" value="Unassembled WGS sequence"/>
</dbReference>
<dbReference type="Gene3D" id="2.30.29.30">
    <property type="entry name" value="Pleckstrin-homology domain (PH domain)/Phosphotyrosine-binding domain (PTB)"/>
    <property type="match status" value="1"/>
</dbReference>
<accession>A0A452J5N5</accession>
<dbReference type="GO" id="GO:0030866">
    <property type="term" value="P:cortical actin cytoskeleton organization"/>
    <property type="evidence" value="ECO:0007669"/>
    <property type="project" value="InterPro"/>
</dbReference>
<dbReference type="Gene3D" id="3.10.20.90">
    <property type="entry name" value="Phosphatidylinositol 3-kinase Catalytic Subunit, Chain A, domain 1"/>
    <property type="match status" value="1"/>
</dbReference>
<evidence type="ECO:0000256" key="6">
    <source>
        <dbReference type="ARBA" id="ARBA00022553"/>
    </source>
</evidence>
<dbReference type="InterPro" id="IPR018980">
    <property type="entry name" value="FERM_PH-like_C"/>
</dbReference>
<dbReference type="InterPro" id="IPR019749">
    <property type="entry name" value="Band_41_domain"/>
</dbReference>
<dbReference type="InterPro" id="IPR035963">
    <property type="entry name" value="FERM_2"/>
</dbReference>
<dbReference type="PROSITE" id="PS00660">
    <property type="entry name" value="FERM_1"/>
    <property type="match status" value="1"/>
</dbReference>
<proteinExistence type="predicted"/>
<feature type="domain" description="FERM" evidence="18">
    <location>
        <begin position="215"/>
        <end position="496"/>
    </location>
</feature>
<evidence type="ECO:0000256" key="12">
    <source>
        <dbReference type="ARBA" id="ARBA00023242"/>
    </source>
</evidence>
<feature type="region of interest" description="Disordered" evidence="17">
    <location>
        <begin position="674"/>
        <end position="693"/>
    </location>
</feature>
<dbReference type="InterPro" id="IPR021187">
    <property type="entry name" value="EPB4.1_FERM_F1"/>
</dbReference>
<feature type="compositionally biased region" description="Basic and acidic residues" evidence="17">
    <location>
        <begin position="158"/>
        <end position="204"/>
    </location>
</feature>
<protein>
    <recommendedName>
        <fullName evidence="14">Protein 4.1</fullName>
    </recommendedName>
    <alternativeName>
        <fullName evidence="15">Band 4.1</fullName>
    </alternativeName>
    <alternativeName>
        <fullName evidence="16">Erythrocyte membrane protein band 4.1</fullName>
    </alternativeName>
</protein>
<feature type="compositionally biased region" description="Basic and acidic residues" evidence="17">
    <location>
        <begin position="60"/>
        <end position="74"/>
    </location>
</feature>
<dbReference type="SUPFAM" id="SSF54236">
    <property type="entry name" value="Ubiquitin-like"/>
    <property type="match status" value="1"/>
</dbReference>
<dbReference type="Pfam" id="PF05902">
    <property type="entry name" value="4_1_CTD"/>
    <property type="match status" value="1"/>
</dbReference>
<feature type="compositionally biased region" description="Low complexity" evidence="17">
    <location>
        <begin position="75"/>
        <end position="87"/>
    </location>
</feature>
<feature type="compositionally biased region" description="Basic and acidic residues" evidence="17">
    <location>
        <begin position="94"/>
        <end position="116"/>
    </location>
</feature>
<keyword evidence="13" id="KW-0131">Cell cycle</keyword>
<dbReference type="GO" id="GO:0005634">
    <property type="term" value="C:nucleus"/>
    <property type="evidence" value="ECO:0007669"/>
    <property type="project" value="UniProtKB-SubCell"/>
</dbReference>
<dbReference type="GO" id="GO:0031032">
    <property type="term" value="P:actomyosin structure organization"/>
    <property type="evidence" value="ECO:0007669"/>
    <property type="project" value="TreeGrafter"/>
</dbReference>
<keyword evidence="6" id="KW-0597">Phosphoprotein</keyword>
<dbReference type="Pfam" id="PF08736">
    <property type="entry name" value="FA"/>
    <property type="match status" value="1"/>
</dbReference>
<dbReference type="GO" id="GO:0005938">
    <property type="term" value="C:cell cortex"/>
    <property type="evidence" value="ECO:0007669"/>
    <property type="project" value="UniProtKB-SubCell"/>
</dbReference>
<dbReference type="SMART" id="SM01196">
    <property type="entry name" value="FERM_C"/>
    <property type="match status" value="1"/>
</dbReference>
<dbReference type="CDD" id="cd17105">
    <property type="entry name" value="FERM_F1_EPB41"/>
    <property type="match status" value="1"/>
</dbReference>
<keyword evidence="7" id="KW-0132">Cell division</keyword>
<dbReference type="GO" id="GO:0051301">
    <property type="term" value="P:cell division"/>
    <property type="evidence" value="ECO:0007669"/>
    <property type="project" value="UniProtKB-KW"/>
</dbReference>
<dbReference type="SUPFAM" id="SSF47031">
    <property type="entry name" value="Second domain of FERM"/>
    <property type="match status" value="1"/>
</dbReference>
<keyword evidence="12" id="KW-0539">Nucleus</keyword>
<keyword evidence="4" id="KW-0813">Transport</keyword>
<dbReference type="SMART" id="SM01195">
    <property type="entry name" value="FA"/>
    <property type="match status" value="1"/>
</dbReference>
<keyword evidence="20" id="KW-1185">Reference proteome</keyword>
<dbReference type="Pfam" id="PF09380">
    <property type="entry name" value="FERM_C"/>
    <property type="match status" value="1"/>
</dbReference>
<dbReference type="InterPro" id="IPR007477">
    <property type="entry name" value="SAB_dom"/>
</dbReference>
<dbReference type="Gene3D" id="1.20.80.10">
    <property type="match status" value="1"/>
</dbReference>
<sequence>MTTEKSLVAEAENPKQQQKEEEVAAETQKQEASLGEASQQASEGHNQTRQKQKASSGDTPTHEDQSKNKERCTSESRGLSRLFSSFLKRPKSQVSEEGKEVETPQEKGEGGQKETDLGSSPDEEILLKAPIAAPEPELKTDPSLDLHSLSSAETQPAQEDRREDQDPESRDLEIKEGDGVQEECSKAELKRENPETKADQELKATQKSVRRHRNMYCKVSLLDDTVYECALDKHAKGQDLLRKVCEHLNLLEEDYFGLAVWDTPTSKTWLDSAKEIKKQVHGGPWNFTFNVKFYPPDPAQLTEDITRYYLCLQLRHDIVTGRLPCSFATLALLSSYTVQSELGDYDPELHSADYVSEFKLAPNQTKELEEKVMELHKTYRSMTPAQADLEFLENAKKLSMYGVDLHQAKDLEGVDIILGVCSSGLLVYKDKLRINRFPWPKVLKISYKRSSFFIKIRPGEQEQYESTIGFKLPSYRAAKKLWKVCVEHHTFFRLTSPEALPKRRFLALGSKFRYSGRTQAQTRQASALIDRPAPQFERTASKRASRSLDGAKHASQKIEVRPILEEKQEDVVMVEIPESKPVEQFGEKPAKHTFENIEMKPIAEEEEEEKVEVFKVTVPESKLMEPFQKQPVIHVLENIEIRPIDKDEEEEKVMMMKDLELEPKFLEPVQKESVAVVTPDRSPQPTSAPAVAQRHIEPTPPAASGTKEIVVVSKVEKEAVETEGKHEEMLPEKVKMEPSEVAKELDKTQEEIKKHHANISELKKNFMESVPESRPSEWDKRLSTHSPFRTFNINGQVPTGVEGVKKATLLSSERRVGGPEPPLVKTQTVTLSDVSNAVKTEIPTNEVSIVHTETKTITYEAAQTDDGNGDSDPGVLLTAQTITSETTSSTTTTQITKTVRGGISETRIEKRIVITGDADIDHDQVLVQAIKEAKEQHPDMSVTKVVVHQETELAEE</sequence>
<evidence type="ECO:0000313" key="19">
    <source>
        <dbReference type="Ensembl" id="ENSGAGP00000035667.1"/>
    </source>
</evidence>
<dbReference type="InterPro" id="IPR029071">
    <property type="entry name" value="Ubiquitin-like_domsf"/>
</dbReference>